<evidence type="ECO:0000313" key="3">
    <source>
        <dbReference type="Proteomes" id="UP001148614"/>
    </source>
</evidence>
<protein>
    <submittedName>
        <fullName evidence="2">Uncharacterized protein</fullName>
    </submittedName>
</protein>
<dbReference type="AlphaFoldDB" id="A0A9W8TPM1"/>
<accession>A0A9W8TPM1</accession>
<feature type="region of interest" description="Disordered" evidence="1">
    <location>
        <begin position="1"/>
        <end position="32"/>
    </location>
</feature>
<name>A0A9W8TPM1_9PEZI</name>
<dbReference type="EMBL" id="JANPWZ010000376">
    <property type="protein sequence ID" value="KAJ3577404.1"/>
    <property type="molecule type" value="Genomic_DNA"/>
</dbReference>
<organism evidence="2 3">
    <name type="scientific">Xylaria arbuscula</name>
    <dbReference type="NCBI Taxonomy" id="114810"/>
    <lineage>
        <taxon>Eukaryota</taxon>
        <taxon>Fungi</taxon>
        <taxon>Dikarya</taxon>
        <taxon>Ascomycota</taxon>
        <taxon>Pezizomycotina</taxon>
        <taxon>Sordariomycetes</taxon>
        <taxon>Xylariomycetidae</taxon>
        <taxon>Xylariales</taxon>
        <taxon>Xylariaceae</taxon>
        <taxon>Xylaria</taxon>
    </lineage>
</organism>
<dbReference type="Proteomes" id="UP001148614">
    <property type="component" value="Unassembled WGS sequence"/>
</dbReference>
<evidence type="ECO:0000313" key="2">
    <source>
        <dbReference type="EMBL" id="KAJ3577404.1"/>
    </source>
</evidence>
<comment type="caution">
    <text evidence="2">The sequence shown here is derived from an EMBL/GenBank/DDBJ whole genome shotgun (WGS) entry which is preliminary data.</text>
</comment>
<evidence type="ECO:0000256" key="1">
    <source>
        <dbReference type="SAM" id="MobiDB-lite"/>
    </source>
</evidence>
<sequence>MTRGGDRRSSFSSVWNEAAGSTGDGGASVEGIDCWERDEETWLRGGRWATGEATVVAIVVSGGVEGIRS</sequence>
<gene>
    <name evidence="2" type="ORF">NPX13_g3165</name>
</gene>
<proteinExistence type="predicted"/>
<reference evidence="2" key="1">
    <citation type="submission" date="2022-07" db="EMBL/GenBank/DDBJ databases">
        <title>Genome Sequence of Xylaria arbuscula.</title>
        <authorList>
            <person name="Buettner E."/>
        </authorList>
    </citation>
    <scope>NUCLEOTIDE SEQUENCE</scope>
    <source>
        <strain evidence="2">VT107</strain>
    </source>
</reference>
<keyword evidence="3" id="KW-1185">Reference proteome</keyword>